<feature type="transmembrane region" description="Helical" evidence="1">
    <location>
        <begin position="56"/>
        <end position="78"/>
    </location>
</feature>
<feature type="transmembrane region" description="Helical" evidence="1">
    <location>
        <begin position="21"/>
        <end position="44"/>
    </location>
</feature>
<evidence type="ECO:0000313" key="3">
    <source>
        <dbReference type="Proteomes" id="UP000248783"/>
    </source>
</evidence>
<dbReference type="EMBL" id="QKWH01000015">
    <property type="protein sequence ID" value="PZR51867.1"/>
    <property type="molecule type" value="Genomic_DNA"/>
</dbReference>
<dbReference type="Proteomes" id="UP000248783">
    <property type="component" value="Unassembled WGS sequence"/>
</dbReference>
<comment type="caution">
    <text evidence="2">The sequence shown here is derived from an EMBL/GenBank/DDBJ whole genome shotgun (WGS) entry which is preliminary data.</text>
</comment>
<feature type="transmembrane region" description="Helical" evidence="1">
    <location>
        <begin position="116"/>
        <end position="138"/>
    </location>
</feature>
<keyword evidence="1" id="KW-0472">Membrane</keyword>
<feature type="transmembrane region" description="Helical" evidence="1">
    <location>
        <begin position="85"/>
        <end position="104"/>
    </location>
</feature>
<protein>
    <submittedName>
        <fullName evidence="2">Uncharacterized protein</fullName>
    </submittedName>
</protein>
<keyword evidence="1" id="KW-1133">Transmembrane helix</keyword>
<organism evidence="2 3">
    <name type="scientific">Xylanimonas oleitrophica</name>
    <dbReference type="NCBI Taxonomy" id="2607479"/>
    <lineage>
        <taxon>Bacteria</taxon>
        <taxon>Bacillati</taxon>
        <taxon>Actinomycetota</taxon>
        <taxon>Actinomycetes</taxon>
        <taxon>Micrococcales</taxon>
        <taxon>Promicromonosporaceae</taxon>
        <taxon>Xylanimonas</taxon>
    </lineage>
</organism>
<gene>
    <name evidence="2" type="ORF">DNL40_14750</name>
</gene>
<reference evidence="2 3" key="1">
    <citation type="submission" date="2018-06" db="EMBL/GenBank/DDBJ databases">
        <title>Whole genome sequencing of a novel hydrocarbon degrading bacterial strain, PW21 isolated from oil contaminated produced water sample.</title>
        <authorList>
            <person name="Nagkirti P."/>
            <person name="Shaikh A."/>
            <person name="Gowdaman V."/>
            <person name="Engineer A.E."/>
            <person name="Dagar S."/>
            <person name="Dhakephalkar P.K."/>
        </authorList>
    </citation>
    <scope>NUCLEOTIDE SEQUENCE [LARGE SCALE GENOMIC DNA]</scope>
    <source>
        <strain evidence="2 3">PW21</strain>
    </source>
</reference>
<dbReference type="AlphaFoldDB" id="A0A2W5WKS8"/>
<keyword evidence="1" id="KW-0812">Transmembrane</keyword>
<proteinExistence type="predicted"/>
<sequence length="159" mass="15870">MSARGVRRDLGGVSVGELARGLVVSLVGYYGAGLLASLLVGSVIRGVADVEANAWVLWAPVLLPAVVGPAAAVLALPVREPTPRWAWLVAALAVPVVGAVVTTVRGAGAGAAVGPLAGGMMVHVLVAALAAVGVATLMRRRARSATGRPAPVDYLGGNR</sequence>
<keyword evidence="3" id="KW-1185">Reference proteome</keyword>
<evidence type="ECO:0000313" key="2">
    <source>
        <dbReference type="EMBL" id="PZR51867.1"/>
    </source>
</evidence>
<evidence type="ECO:0000256" key="1">
    <source>
        <dbReference type="SAM" id="Phobius"/>
    </source>
</evidence>
<name>A0A2W5WKS8_9MICO</name>
<accession>A0A2W5WKS8</accession>